<dbReference type="AlphaFoldDB" id="A0AA88RK24"/>
<accession>A0AA88RK24</accession>
<evidence type="ECO:0000313" key="3">
    <source>
        <dbReference type="Proteomes" id="UP001187471"/>
    </source>
</evidence>
<dbReference type="Pfam" id="PF22486">
    <property type="entry name" value="MATH_2"/>
    <property type="match status" value="1"/>
</dbReference>
<proteinExistence type="predicted"/>
<dbReference type="CDD" id="cd00121">
    <property type="entry name" value="MATH"/>
    <property type="match status" value="2"/>
</dbReference>
<dbReference type="PROSITE" id="PS50144">
    <property type="entry name" value="MATH"/>
    <property type="match status" value="2"/>
</dbReference>
<name>A0AA88RK24_9ASTE</name>
<dbReference type="InterPro" id="IPR002083">
    <property type="entry name" value="MATH/TRAF_dom"/>
</dbReference>
<evidence type="ECO:0000259" key="1">
    <source>
        <dbReference type="PROSITE" id="PS50144"/>
    </source>
</evidence>
<protein>
    <recommendedName>
        <fullName evidence="1">MATH domain-containing protein</fullName>
    </recommendedName>
</protein>
<dbReference type="Gene3D" id="2.60.210.10">
    <property type="entry name" value="Apoptosis, Tumor Necrosis Factor Receptor Associated Protein 2, Chain A"/>
    <property type="match status" value="3"/>
</dbReference>
<organism evidence="2 3">
    <name type="scientific">Escallonia rubra</name>
    <dbReference type="NCBI Taxonomy" id="112253"/>
    <lineage>
        <taxon>Eukaryota</taxon>
        <taxon>Viridiplantae</taxon>
        <taxon>Streptophyta</taxon>
        <taxon>Embryophyta</taxon>
        <taxon>Tracheophyta</taxon>
        <taxon>Spermatophyta</taxon>
        <taxon>Magnoliopsida</taxon>
        <taxon>eudicotyledons</taxon>
        <taxon>Gunneridae</taxon>
        <taxon>Pentapetalae</taxon>
        <taxon>asterids</taxon>
        <taxon>campanulids</taxon>
        <taxon>Escalloniales</taxon>
        <taxon>Escalloniaceae</taxon>
        <taxon>Escallonia</taxon>
    </lineage>
</organism>
<dbReference type="SUPFAM" id="SSF49599">
    <property type="entry name" value="TRAF domain-like"/>
    <property type="match status" value="4"/>
</dbReference>
<dbReference type="PANTHER" id="PTHR46162">
    <property type="entry name" value="TRAF-LIKE FAMILY PROTEIN"/>
    <property type="match status" value="1"/>
</dbReference>
<dbReference type="PANTHER" id="PTHR46162:SF2">
    <property type="entry name" value="ANKYRIN REPEAT-CONTAINING PROTEIN-RELATED"/>
    <property type="match status" value="1"/>
</dbReference>
<dbReference type="InterPro" id="IPR008974">
    <property type="entry name" value="TRAF-like"/>
</dbReference>
<sequence>MAPTLLFRQILRSRQMVSLPVTYLNLNWQAIELEVAFMQQTPFCVELQIYANFWQCRIVKNKPDSKVTRFNQMKTLHGFPKLISHETFGDASSGYTLDDCCVFGAEVYVIRNDKRKLETLSWSTLRSADRYYAWTLNGFSNLDKESYVSPVFSAGGKKWELEAFPRGRRREGKHLSVYLHMVDSRSYFNFDFLRWFRKDDDGATFLHQGDIYAESMIIVRGRSDSNRYRSVKEANRHDNDKPEYDSAVGAESKEEQTWVFLRVGVERRQPLEDERFRVFLRVGAERKSTADANGKVRRFTEMKTEHGFAKLISLATFRDNANGYLVCDTCLFGAEVFVIQNTKRAMSCISMERSEYSSSPVSWKVHNFSKLNHRRILELFPRGDESHKGKLSIYLHMVDSTTSFGYNYVRDWWFGRDRISTRWPWDGGVLGEFTVRVIDQVHGAHRQRRIRQSSNSRNWSLEICQFMPLDDLTNQVNGFLLDDTLIVEVDYAVLFEVKTKLRG</sequence>
<reference evidence="2" key="1">
    <citation type="submission" date="2022-12" db="EMBL/GenBank/DDBJ databases">
        <title>Draft genome assemblies for two species of Escallonia (Escalloniales).</title>
        <authorList>
            <person name="Chanderbali A."/>
            <person name="Dervinis C."/>
            <person name="Anghel I."/>
            <person name="Soltis D."/>
            <person name="Soltis P."/>
            <person name="Zapata F."/>
        </authorList>
    </citation>
    <scope>NUCLEOTIDE SEQUENCE</scope>
    <source>
        <strain evidence="2">UCBG92.1500</strain>
        <tissue evidence="2">Leaf</tissue>
    </source>
</reference>
<dbReference type="EMBL" id="JAVXUO010000638">
    <property type="protein sequence ID" value="KAK2990622.1"/>
    <property type="molecule type" value="Genomic_DNA"/>
</dbReference>
<dbReference type="Proteomes" id="UP001187471">
    <property type="component" value="Unassembled WGS sequence"/>
</dbReference>
<comment type="caution">
    <text evidence="2">The sequence shown here is derived from an EMBL/GenBank/DDBJ whole genome shotgun (WGS) entry which is preliminary data.</text>
</comment>
<keyword evidence="3" id="KW-1185">Reference proteome</keyword>
<gene>
    <name evidence="2" type="ORF">RJ640_019902</name>
</gene>
<feature type="domain" description="MATH" evidence="1">
    <location>
        <begin position="129"/>
        <end position="336"/>
    </location>
</feature>
<feature type="domain" description="MATH" evidence="1">
    <location>
        <begin position="346"/>
        <end position="491"/>
    </location>
</feature>
<evidence type="ECO:0000313" key="2">
    <source>
        <dbReference type="EMBL" id="KAK2990622.1"/>
    </source>
</evidence>